<gene>
    <name evidence="3" type="ORF">GGR21_001188</name>
</gene>
<evidence type="ECO:0000313" key="4">
    <source>
        <dbReference type="Proteomes" id="UP000555103"/>
    </source>
</evidence>
<proteinExistence type="predicted"/>
<dbReference type="InterPro" id="IPR031345">
    <property type="entry name" value="T9SS_Plug_N"/>
</dbReference>
<evidence type="ECO:0000256" key="1">
    <source>
        <dbReference type="SAM" id="SignalP"/>
    </source>
</evidence>
<accession>A0A840CKX1</accession>
<dbReference type="RefSeq" id="WP_183306230.1">
    <property type="nucleotide sequence ID" value="NZ_JACIEP010000003.1"/>
</dbReference>
<evidence type="ECO:0000313" key="3">
    <source>
        <dbReference type="EMBL" id="MBB4035299.1"/>
    </source>
</evidence>
<organism evidence="3 4">
    <name type="scientific">Dysgonomonas hofstadii</name>
    <dbReference type="NCBI Taxonomy" id="637886"/>
    <lineage>
        <taxon>Bacteria</taxon>
        <taxon>Pseudomonadati</taxon>
        <taxon>Bacteroidota</taxon>
        <taxon>Bacteroidia</taxon>
        <taxon>Bacteroidales</taxon>
        <taxon>Dysgonomonadaceae</taxon>
        <taxon>Dysgonomonas</taxon>
    </lineage>
</organism>
<feature type="chain" id="PRO_5032607854" description="Type 9 secretion system plug protein N-terminal domain-containing protein" evidence="1">
    <location>
        <begin position="19"/>
        <end position="418"/>
    </location>
</feature>
<dbReference type="EMBL" id="JACIEP010000003">
    <property type="protein sequence ID" value="MBB4035299.1"/>
    <property type="molecule type" value="Genomic_DNA"/>
</dbReference>
<feature type="signal peptide" evidence="1">
    <location>
        <begin position="1"/>
        <end position="18"/>
    </location>
</feature>
<feature type="domain" description="Type 9 secretion system plug protein N-terminal" evidence="2">
    <location>
        <begin position="31"/>
        <end position="157"/>
    </location>
</feature>
<dbReference type="Pfam" id="PF17116">
    <property type="entry name" value="T9SS_plug_1st"/>
    <property type="match status" value="1"/>
</dbReference>
<keyword evidence="1" id="KW-0732">Signal</keyword>
<dbReference type="AlphaFoldDB" id="A0A840CKX1"/>
<protein>
    <recommendedName>
        <fullName evidence="2">Type 9 secretion system plug protein N-terminal domain-containing protein</fullName>
    </recommendedName>
</protein>
<reference evidence="3 4" key="1">
    <citation type="submission" date="2020-08" db="EMBL/GenBank/DDBJ databases">
        <title>Genomic Encyclopedia of Type Strains, Phase IV (KMG-IV): sequencing the most valuable type-strain genomes for metagenomic binning, comparative biology and taxonomic classification.</title>
        <authorList>
            <person name="Goeker M."/>
        </authorList>
    </citation>
    <scope>NUCLEOTIDE SEQUENCE [LARGE SCALE GENOMIC DNA]</scope>
    <source>
        <strain evidence="3 4">DSM 104969</strain>
    </source>
</reference>
<name>A0A840CKX1_9BACT</name>
<sequence>MNRYTLIIILILICNALAAQPYRTQAISEEIHTIQVNINGNPAINPVINLNSSDYIHISFDRLSDDSFNRLRYRIRHCDAYWNPSTSISDIDYLNGFNDNLIDDYDTSVNTSVDYTHFSLAIPNRDAAVKLSGNYVVEIYEEGRPDDVLLTACFSVVDTAVSIGATVSSNTDIDFNRHHQQLSFTIHHQGFNIRDPRSELFVFALQNNRLDTERSKIMPTYINPNKIIYEHNKELIFEAGNEYRRFETSSYRYNGMNVAHVEYNRPGYTMDIVTDKVRANRSYSYDQDQNGRTFIRSNETDYPETEADYFTTNFTLEMDRPLVEDIYINGDFTNNTFSDKYKLKYDQDNRVYHLSLLLKQGLYNYQYLTKEGRNFSTGKVEGNYFEAENEYTVYVYYRPAGQRYDSLIGVQNIRSRDK</sequence>
<evidence type="ECO:0000259" key="2">
    <source>
        <dbReference type="Pfam" id="PF17116"/>
    </source>
</evidence>
<dbReference type="Proteomes" id="UP000555103">
    <property type="component" value="Unassembled WGS sequence"/>
</dbReference>
<keyword evidence="4" id="KW-1185">Reference proteome</keyword>
<comment type="caution">
    <text evidence="3">The sequence shown here is derived from an EMBL/GenBank/DDBJ whole genome shotgun (WGS) entry which is preliminary data.</text>
</comment>